<dbReference type="GeneID" id="111745553"/>
<accession>A0A6P6CXL8</accession>
<dbReference type="Proteomes" id="UP000515202">
    <property type="component" value="Unplaced"/>
</dbReference>
<reference evidence="3" key="1">
    <citation type="submission" date="2025-08" db="UniProtKB">
        <authorList>
            <consortium name="RefSeq"/>
        </authorList>
    </citation>
    <scope>IDENTIFICATION</scope>
    <source>
        <tissue evidence="3">Kidney</tissue>
    </source>
</reference>
<evidence type="ECO:0000313" key="2">
    <source>
        <dbReference type="Proteomes" id="UP000515202"/>
    </source>
</evidence>
<dbReference type="AlphaFoldDB" id="A0A6P6CXL8"/>
<dbReference type="KEGG" id="pvp:111745553"/>
<organism evidence="2 3">
    <name type="scientific">Pteropus vampyrus</name>
    <name type="common">Large flying fox</name>
    <dbReference type="NCBI Taxonomy" id="132908"/>
    <lineage>
        <taxon>Eukaryota</taxon>
        <taxon>Metazoa</taxon>
        <taxon>Chordata</taxon>
        <taxon>Craniata</taxon>
        <taxon>Vertebrata</taxon>
        <taxon>Euteleostomi</taxon>
        <taxon>Mammalia</taxon>
        <taxon>Eutheria</taxon>
        <taxon>Laurasiatheria</taxon>
        <taxon>Chiroptera</taxon>
        <taxon>Yinpterochiroptera</taxon>
        <taxon>Pteropodoidea</taxon>
        <taxon>Pteropodidae</taxon>
        <taxon>Pteropodinae</taxon>
        <taxon>Pteropus</taxon>
    </lineage>
</organism>
<feature type="region of interest" description="Disordered" evidence="1">
    <location>
        <begin position="228"/>
        <end position="250"/>
    </location>
</feature>
<gene>
    <name evidence="3" type="primary">LOC111745553</name>
</gene>
<name>A0A6P6CXL8_PTEVA</name>
<protein>
    <submittedName>
        <fullName evidence="3">Uncharacterized protein LOC111745553</fullName>
    </submittedName>
</protein>
<evidence type="ECO:0000256" key="1">
    <source>
        <dbReference type="SAM" id="MobiDB-lite"/>
    </source>
</evidence>
<sequence>MKSSLLNGRTQYRMDALNLQNTCSPTSLPLLMFNALFMTSGTFFLTCLRPHPLLSFHVHSGLNLLPPSHLPGLCFGEGYTEQPLFYVVLPVTLMCTLNKSYALEGGLSPVPRPCSRGDMTSFQAHPVAPQANRHWDYYNYLRWSPSPPKPLEKGPASNGQNKTEAMVGLTQIPEAHGFLPPVPLRSLAPGDQPPRREDTQVALWGRETKILHQQPCECATLERVLQPRGDAHQAPRAALGNPSPAEPAREPPFPPVAAFYVHSLRSEWSFLWEWP</sequence>
<proteinExistence type="predicted"/>
<keyword evidence="2" id="KW-1185">Reference proteome</keyword>
<dbReference type="RefSeq" id="XP_023392254.1">
    <property type="nucleotide sequence ID" value="XM_023536486.1"/>
</dbReference>
<evidence type="ECO:0000313" key="3">
    <source>
        <dbReference type="RefSeq" id="XP_023392254.1"/>
    </source>
</evidence>